<protein>
    <submittedName>
        <fullName evidence="1">Uncharacterized protein</fullName>
    </submittedName>
</protein>
<accession>A0ACC3C6X3</accession>
<dbReference type="Proteomes" id="UP000798662">
    <property type="component" value="Chromosome 2"/>
</dbReference>
<evidence type="ECO:0000313" key="2">
    <source>
        <dbReference type="Proteomes" id="UP000798662"/>
    </source>
</evidence>
<keyword evidence="2" id="KW-1185">Reference proteome</keyword>
<comment type="caution">
    <text evidence="1">The sequence shown here is derived from an EMBL/GenBank/DDBJ whole genome shotgun (WGS) entry which is preliminary data.</text>
</comment>
<dbReference type="EMBL" id="CM020619">
    <property type="protein sequence ID" value="KAK1865855.1"/>
    <property type="molecule type" value="Genomic_DNA"/>
</dbReference>
<evidence type="ECO:0000313" key="1">
    <source>
        <dbReference type="EMBL" id="KAK1865855.1"/>
    </source>
</evidence>
<name>A0ACC3C6X3_PYRYE</name>
<proteinExistence type="predicted"/>
<sequence>MSNTSLHDNAAGGFTRYVRRALTYATNDAATPRSGDSATPLHLAAEAGHTGVVELLLGPAPVTGGTTATPVVDAATVRGHTALLLAIRGGHDETVGCLLDGGADVNLPSYGGKTPLYMAARGGQLPIVTRLLASPGVDVDARHPDGSSALHVASRNGHQPVVQRLLRTGGADVDARDHWGHTPLMVAALARHAAVVATLLTAGPDVEAADDKGRVPALWHAVRGGSVEVVRQLLLVGANPRVRSPATGQTAAELARQHKHMDVATILDVAAKEGLSAFDQLCVHTVVPPWAYGLCFARDIAGRYRTLQSARVIGWLLPEKQRSVNSLEDLFYAHTLLCTAYRSGTFAACSPAEARIWSNRWYDAVYLFIISMPGEHLQLGLAQASAAAQAGILQAHHLSAIKAAVHAVQVSGARMDLICERLCRVEERQEGLEAAVGGLFKSVAVCCRAWDAVCGGLPVTPDLLRMVAEVGFQLLPFVVALLPGGVLMATEPLLGIANVVLTRTLVYFADTSQVDVARDMLSSLRTASADGGGVAAIRPTPALSTTLVNAFGSLNAFCDLLDRVVDAQAAVTGGAVGRQGRREEGLPPREEGLPTAVAS</sequence>
<gene>
    <name evidence="1" type="ORF">I4F81_008378</name>
</gene>
<organism evidence="1 2">
    <name type="scientific">Pyropia yezoensis</name>
    <name type="common">Susabi-nori</name>
    <name type="synonym">Porphyra yezoensis</name>
    <dbReference type="NCBI Taxonomy" id="2788"/>
    <lineage>
        <taxon>Eukaryota</taxon>
        <taxon>Rhodophyta</taxon>
        <taxon>Bangiophyceae</taxon>
        <taxon>Bangiales</taxon>
        <taxon>Bangiaceae</taxon>
        <taxon>Pyropia</taxon>
    </lineage>
</organism>
<reference evidence="1" key="1">
    <citation type="submission" date="2019-11" db="EMBL/GenBank/DDBJ databases">
        <title>Nori genome reveals adaptations in red seaweeds to the harsh intertidal environment.</title>
        <authorList>
            <person name="Wang D."/>
            <person name="Mao Y."/>
        </authorList>
    </citation>
    <scope>NUCLEOTIDE SEQUENCE</scope>
    <source>
        <tissue evidence="1">Gametophyte</tissue>
    </source>
</reference>